<name>A0A2T0RPQ5_9RHOB</name>
<dbReference type="AlphaFoldDB" id="A0A2T0RPQ5"/>
<dbReference type="Proteomes" id="UP000239480">
    <property type="component" value="Unassembled WGS sequence"/>
</dbReference>
<dbReference type="EMBL" id="PVTD01000005">
    <property type="protein sequence ID" value="PRY23166.1"/>
    <property type="molecule type" value="Genomic_DNA"/>
</dbReference>
<sequence>MDNTLEIKRAMETYFREQYELQERTIRHLESIEKQNKVLISIFGAAAKHLDSEQ</sequence>
<protein>
    <submittedName>
        <fullName evidence="1">Uncharacterized protein</fullName>
    </submittedName>
</protein>
<evidence type="ECO:0000313" key="2">
    <source>
        <dbReference type="Proteomes" id="UP000239480"/>
    </source>
</evidence>
<proteinExistence type="predicted"/>
<comment type="caution">
    <text evidence="1">The sequence shown here is derived from an EMBL/GenBank/DDBJ whole genome shotgun (WGS) entry which is preliminary data.</text>
</comment>
<accession>A0A2T0RPQ5</accession>
<organism evidence="1 2">
    <name type="scientific">Aliiruegeria haliotis</name>
    <dbReference type="NCBI Taxonomy" id="1280846"/>
    <lineage>
        <taxon>Bacteria</taxon>
        <taxon>Pseudomonadati</taxon>
        <taxon>Pseudomonadota</taxon>
        <taxon>Alphaproteobacteria</taxon>
        <taxon>Rhodobacterales</taxon>
        <taxon>Roseobacteraceae</taxon>
        <taxon>Aliiruegeria</taxon>
    </lineage>
</organism>
<evidence type="ECO:0000313" key="1">
    <source>
        <dbReference type="EMBL" id="PRY23166.1"/>
    </source>
</evidence>
<gene>
    <name evidence="1" type="ORF">CLV78_105220</name>
</gene>
<keyword evidence="2" id="KW-1185">Reference proteome</keyword>
<reference evidence="1 2" key="1">
    <citation type="submission" date="2018-03" db="EMBL/GenBank/DDBJ databases">
        <title>Genomic Encyclopedia of Archaeal and Bacterial Type Strains, Phase II (KMG-II): from individual species to whole genera.</title>
        <authorList>
            <person name="Goeker M."/>
        </authorList>
    </citation>
    <scope>NUCLEOTIDE SEQUENCE [LARGE SCALE GENOMIC DNA]</scope>
    <source>
        <strain evidence="1 2">DSM 29328</strain>
    </source>
</reference>